<evidence type="ECO:0000256" key="1">
    <source>
        <dbReference type="SAM" id="MobiDB-lite"/>
    </source>
</evidence>
<reference evidence="3" key="1">
    <citation type="submission" date="2021-01" db="EMBL/GenBank/DDBJ databases">
        <authorList>
            <person name="Corre E."/>
            <person name="Pelletier E."/>
            <person name="Niang G."/>
            <person name="Scheremetjew M."/>
            <person name="Finn R."/>
            <person name="Kale V."/>
            <person name="Holt S."/>
            <person name="Cochrane G."/>
            <person name="Meng A."/>
            <person name="Brown T."/>
            <person name="Cohen L."/>
        </authorList>
    </citation>
    <scope>NUCLEOTIDE SEQUENCE</scope>
    <source>
        <strain evidence="3">CCMP3105</strain>
    </source>
</reference>
<keyword evidence="2" id="KW-0812">Transmembrane</keyword>
<organism evidence="3">
    <name type="scientific">Alexandrium monilatum</name>
    <dbReference type="NCBI Taxonomy" id="311494"/>
    <lineage>
        <taxon>Eukaryota</taxon>
        <taxon>Sar</taxon>
        <taxon>Alveolata</taxon>
        <taxon>Dinophyceae</taxon>
        <taxon>Gonyaulacales</taxon>
        <taxon>Pyrocystaceae</taxon>
        <taxon>Alexandrium</taxon>
    </lineage>
</organism>
<dbReference type="EMBL" id="HBNR01032068">
    <property type="protein sequence ID" value="CAE4586534.1"/>
    <property type="molecule type" value="Transcribed_RNA"/>
</dbReference>
<evidence type="ECO:0000313" key="3">
    <source>
        <dbReference type="EMBL" id="CAE4586534.1"/>
    </source>
</evidence>
<gene>
    <name evidence="3" type="ORF">AMON00008_LOCUS21968</name>
</gene>
<keyword evidence="2" id="KW-0472">Membrane</keyword>
<keyword evidence="2" id="KW-1133">Transmembrane helix</keyword>
<feature type="region of interest" description="Disordered" evidence="1">
    <location>
        <begin position="54"/>
        <end position="77"/>
    </location>
</feature>
<dbReference type="AlphaFoldDB" id="A0A7S4QKM5"/>
<feature type="transmembrane region" description="Helical" evidence="2">
    <location>
        <begin position="119"/>
        <end position="147"/>
    </location>
</feature>
<feature type="transmembrane region" description="Helical" evidence="2">
    <location>
        <begin position="153"/>
        <end position="182"/>
    </location>
</feature>
<proteinExistence type="predicted"/>
<name>A0A7S4QKM5_9DINO</name>
<accession>A0A7S4QKM5</accession>
<evidence type="ECO:0000256" key="2">
    <source>
        <dbReference type="SAM" id="Phobius"/>
    </source>
</evidence>
<sequence length="221" mass="22718">MAVDELSSAVSSVTVGTAEEHGVLTAVPSKGSRGAVSSAKGAGRARRHCPLRWEAPRSSPPVRLADPSGWGSGLRRPSEASQHLLTPQEAATAAAAATATAGTKTCGSLRRRMLNKAGVMVVVVVVEMVVVVVLVVVPVVVVVLVVVSVVVVVVLVMVVVVVVVVVMVVVDTVVVDVLVVLLELAAERDRPAATLALPVGTVSVCDEDLVRSSWLARCGDA</sequence>
<protein>
    <submittedName>
        <fullName evidence="3">Uncharacterized protein</fullName>
    </submittedName>
</protein>